<dbReference type="SUPFAM" id="SSF50475">
    <property type="entry name" value="FMN-binding split barrel"/>
    <property type="match status" value="1"/>
</dbReference>
<keyword evidence="3" id="KW-1185">Reference proteome</keyword>
<dbReference type="OMA" id="QWNELDT"/>
<organism evidence="2">
    <name type="scientific">Absidia glauca</name>
    <name type="common">Pin mould</name>
    <dbReference type="NCBI Taxonomy" id="4829"/>
    <lineage>
        <taxon>Eukaryota</taxon>
        <taxon>Fungi</taxon>
        <taxon>Fungi incertae sedis</taxon>
        <taxon>Mucoromycota</taxon>
        <taxon>Mucoromycotina</taxon>
        <taxon>Mucoromycetes</taxon>
        <taxon>Mucorales</taxon>
        <taxon>Cunninghamellaceae</taxon>
        <taxon>Absidia</taxon>
    </lineage>
</organism>
<dbReference type="Gene3D" id="2.30.110.10">
    <property type="entry name" value="Electron Transport, Fmn-binding Protein, Chain A"/>
    <property type="match status" value="1"/>
</dbReference>
<dbReference type="OrthoDB" id="434253at2759"/>
<name>A0A163M6H2_ABSGL</name>
<dbReference type="EMBL" id="LT553587">
    <property type="protein sequence ID" value="SAM01749.1"/>
    <property type="molecule type" value="Genomic_DNA"/>
</dbReference>
<feature type="region of interest" description="Disordered" evidence="1">
    <location>
        <begin position="1"/>
        <end position="20"/>
    </location>
</feature>
<reference evidence="2" key="1">
    <citation type="submission" date="2016-04" db="EMBL/GenBank/DDBJ databases">
        <authorList>
            <person name="Evans L.H."/>
            <person name="Alamgir A."/>
            <person name="Owens N."/>
            <person name="Weber N.D."/>
            <person name="Virtaneva K."/>
            <person name="Barbian K."/>
            <person name="Babar A."/>
            <person name="Rosenke K."/>
        </authorList>
    </citation>
    <scope>NUCLEOTIDE SEQUENCE [LARGE SCALE GENOMIC DNA]</scope>
    <source>
        <strain evidence="2">CBS 101.48</strain>
    </source>
</reference>
<dbReference type="InterPro" id="IPR012349">
    <property type="entry name" value="Split_barrel_FMN-bd"/>
</dbReference>
<dbReference type="PANTHER" id="PTHR28243">
    <property type="entry name" value="AGL049CP"/>
    <property type="match status" value="1"/>
</dbReference>
<evidence type="ECO:0008006" key="4">
    <source>
        <dbReference type="Google" id="ProtNLM"/>
    </source>
</evidence>
<proteinExistence type="predicted"/>
<sequence length="243" mass="27248">MASLSSPVSPTSPTVSTSTTRTPCDDPVFLSMSNIKRSGDVSMHCLQFQSFVEDDERFIVFHIALNDTLMGDIKSDPNARLCWTMPKSKEYFKFRGKFYIASSPLQVTRFPPPKTSSSGDLKASDFWEKERKQHWKSLSDKARATFTWPSRGDCPRADSPSFGCQSLSHFGADGAGGAGLFGLGQGKNDKLKVVHDIAMDNYCLLVYKITEVEHFDYSPFPPKRNLFSLSVKDNKWSHQELNP</sequence>
<evidence type="ECO:0000256" key="1">
    <source>
        <dbReference type="SAM" id="MobiDB-lite"/>
    </source>
</evidence>
<dbReference type="Proteomes" id="UP000078561">
    <property type="component" value="Unassembled WGS sequence"/>
</dbReference>
<dbReference type="AlphaFoldDB" id="A0A163M6H2"/>
<gene>
    <name evidence="2" type="primary">ABSGL_07498.1 scaffold 8890</name>
</gene>
<dbReference type="InParanoid" id="A0A163M6H2"/>
<evidence type="ECO:0000313" key="3">
    <source>
        <dbReference type="Proteomes" id="UP000078561"/>
    </source>
</evidence>
<protein>
    <recommendedName>
        <fullName evidence="4">Pyridoxamine 5'-phosphate oxidase Alr4036 family FMN-binding domain-containing protein</fullName>
    </recommendedName>
</protein>
<evidence type="ECO:0000313" key="2">
    <source>
        <dbReference type="EMBL" id="SAM01749.1"/>
    </source>
</evidence>
<accession>A0A163M6H2</accession>
<dbReference type="PANTHER" id="PTHR28243:SF1">
    <property type="entry name" value="PYRIDOXAMINE 5'-PHOSPHATE OXIDASE ALR4036 FAMILY FMN-BINDING DOMAIN-CONTAINING PROTEIN"/>
    <property type="match status" value="1"/>
</dbReference>